<comment type="caution">
    <text evidence="1">The sequence shown here is derived from an EMBL/GenBank/DDBJ whole genome shotgun (WGS) entry which is preliminary data.</text>
</comment>
<dbReference type="Proteomes" id="UP000663829">
    <property type="component" value="Unassembled WGS sequence"/>
</dbReference>
<accession>A0A816E5J5</accession>
<keyword evidence="3" id="KW-1185">Reference proteome</keyword>
<evidence type="ECO:0000313" key="1">
    <source>
        <dbReference type="EMBL" id="CAF1642407.1"/>
    </source>
</evidence>
<dbReference type="OrthoDB" id="10056827at2759"/>
<dbReference type="EMBL" id="CAJNOQ010047847">
    <property type="protein sequence ID" value="CAF1642407.1"/>
    <property type="molecule type" value="Genomic_DNA"/>
</dbReference>
<proteinExistence type="predicted"/>
<organism evidence="1 3">
    <name type="scientific">Didymodactylos carnosus</name>
    <dbReference type="NCBI Taxonomy" id="1234261"/>
    <lineage>
        <taxon>Eukaryota</taxon>
        <taxon>Metazoa</taxon>
        <taxon>Spiralia</taxon>
        <taxon>Gnathifera</taxon>
        <taxon>Rotifera</taxon>
        <taxon>Eurotatoria</taxon>
        <taxon>Bdelloidea</taxon>
        <taxon>Philodinida</taxon>
        <taxon>Philodinidae</taxon>
        <taxon>Didymodactylos</taxon>
    </lineage>
</organism>
<dbReference type="Proteomes" id="UP000681722">
    <property type="component" value="Unassembled WGS sequence"/>
</dbReference>
<evidence type="ECO:0000313" key="3">
    <source>
        <dbReference type="Proteomes" id="UP000663829"/>
    </source>
</evidence>
<dbReference type="AlphaFoldDB" id="A0A816E5J5"/>
<feature type="non-terminal residue" evidence="1">
    <location>
        <position position="1"/>
    </location>
</feature>
<protein>
    <submittedName>
        <fullName evidence="1">Uncharacterized protein</fullName>
    </submittedName>
</protein>
<evidence type="ECO:0000313" key="2">
    <source>
        <dbReference type="EMBL" id="CAF4556094.1"/>
    </source>
</evidence>
<reference evidence="1" key="1">
    <citation type="submission" date="2021-02" db="EMBL/GenBank/DDBJ databases">
        <authorList>
            <person name="Nowell W R."/>
        </authorList>
    </citation>
    <scope>NUCLEOTIDE SEQUENCE</scope>
</reference>
<name>A0A816E5J5_9BILA</name>
<sequence length="133" mass="13693">MSSGDINETQTLQWKKVGMSFVSPLTTLTLVMVTNAPGGSGNDFVIDDISLAPCVQAGQGTQAPQSTTAPISTEPVTQALTSTRAPISTIKAGGLCTDTYGTPTFLETFGAGNSEYSSATPASLGFTTTYTDK</sequence>
<gene>
    <name evidence="1" type="ORF">GPM918_LOCUS45017</name>
    <name evidence="2" type="ORF">SRO942_LOCUS47187</name>
</gene>
<dbReference type="EMBL" id="CAJOBC010116927">
    <property type="protein sequence ID" value="CAF4556094.1"/>
    <property type="molecule type" value="Genomic_DNA"/>
</dbReference>